<dbReference type="PROSITE" id="PS51257">
    <property type="entry name" value="PROKAR_LIPOPROTEIN"/>
    <property type="match status" value="1"/>
</dbReference>
<name>V4GTJ3_9EURY</name>
<dbReference type="AlphaFoldDB" id="V4GTJ3"/>
<dbReference type="Pfam" id="PF25942">
    <property type="entry name" value="Ig_halo"/>
    <property type="match status" value="2"/>
</dbReference>
<dbReference type="STRING" id="1324957.K933_08152"/>
<feature type="compositionally biased region" description="Pro residues" evidence="1">
    <location>
        <begin position="43"/>
        <end position="61"/>
    </location>
</feature>
<evidence type="ECO:0000259" key="2">
    <source>
        <dbReference type="Pfam" id="PF25942"/>
    </source>
</evidence>
<feature type="domain" description="Ig-like" evidence="2">
    <location>
        <begin position="284"/>
        <end position="364"/>
    </location>
</feature>
<evidence type="ECO:0000256" key="1">
    <source>
        <dbReference type="SAM" id="MobiDB-lite"/>
    </source>
</evidence>
<feature type="domain" description="Ig-like" evidence="2">
    <location>
        <begin position="84"/>
        <end position="148"/>
    </location>
</feature>
<feature type="region of interest" description="Disordered" evidence="1">
    <location>
        <begin position="361"/>
        <end position="381"/>
    </location>
</feature>
<dbReference type="eggNOG" id="arCOG06378">
    <property type="taxonomic scope" value="Archaea"/>
</dbReference>
<accession>V4GTJ3</accession>
<dbReference type="InterPro" id="IPR058929">
    <property type="entry name" value="Ig_halo"/>
</dbReference>
<evidence type="ECO:0000313" key="4">
    <source>
        <dbReference type="Proteomes" id="UP000017840"/>
    </source>
</evidence>
<dbReference type="Proteomes" id="UP000017840">
    <property type="component" value="Unassembled WGS sequence"/>
</dbReference>
<organism evidence="3 4">
    <name type="scientific">Candidatus Halobonum tyrrellensis G22</name>
    <dbReference type="NCBI Taxonomy" id="1324957"/>
    <lineage>
        <taxon>Archaea</taxon>
        <taxon>Methanobacteriati</taxon>
        <taxon>Methanobacteriota</taxon>
        <taxon>Stenosarchaea group</taxon>
        <taxon>Halobacteria</taxon>
        <taxon>Halobacteriales</taxon>
        <taxon>Haloferacaceae</taxon>
        <taxon>Candidatus Halobonum</taxon>
    </lineage>
</organism>
<dbReference type="EMBL" id="ASGZ01000028">
    <property type="protein sequence ID" value="ESP88416.1"/>
    <property type="molecule type" value="Genomic_DNA"/>
</dbReference>
<proteinExistence type="predicted"/>
<keyword evidence="4" id="KW-1185">Reference proteome</keyword>
<gene>
    <name evidence="3" type="ORF">K933_08152</name>
</gene>
<feature type="region of interest" description="Disordered" evidence="1">
    <location>
        <begin position="25"/>
        <end position="70"/>
    </location>
</feature>
<sequence>MDRRSALGVAAGLLAGLAGCSAFGGDAGDGSRTVAPDLRGTPAPTPTPTATPTATPTPPPYAAEGADRLDRPRDVILTNQRLDEARVGVRLRDGGTTVLETAEAVPGAGAVRLTDVLVGAGTYDVTVRTADGRTASFAWTADAASGDLGADLDVGVTPRDRYRGAAAAELVEGDTASLVGDGQEGSRPLVVDNGGPARTVAVALANGEGFAGLQVAVPADSRVRLPLAVRERTVRVVASVDGAEDRSEWRPLADGALYVAADGPRLLCDLLRRPLAVTNRTDAARRVTVGIADGTGERFESGFRLEPNERAVRQGVVGPAGSYEIRVETGDRVERYSWDVCPPVGPVSVWVDDDGIDVSVRPTLPGWGSETGTETGTETDD</sequence>
<reference evidence="3 4" key="1">
    <citation type="journal article" date="2013" name="Genome Announc.">
        <title>Draft Genome Sequence of 'Candidatus Halobonum tyrrellensis' Strain G22, Isolated from the Hypersaline Waters of Lake Tyrrell, Australia.</title>
        <authorList>
            <person name="Ugalde J.A."/>
            <person name="Narasingarao P."/>
            <person name="Kuo S."/>
            <person name="Podell S."/>
            <person name="Allen E.E."/>
        </authorList>
    </citation>
    <scope>NUCLEOTIDE SEQUENCE [LARGE SCALE GENOMIC DNA]</scope>
    <source>
        <strain evidence="3 4">G22</strain>
    </source>
</reference>
<dbReference type="OrthoDB" id="342499at2157"/>
<feature type="compositionally biased region" description="Low complexity" evidence="1">
    <location>
        <begin position="368"/>
        <end position="381"/>
    </location>
</feature>
<dbReference type="RefSeq" id="WP_023394215.1">
    <property type="nucleotide sequence ID" value="NZ_ASGZ01000028.1"/>
</dbReference>
<dbReference type="PATRIC" id="fig|1324957.4.peg.1652"/>
<protein>
    <recommendedName>
        <fullName evidence="2">Ig-like domain-containing protein</fullName>
    </recommendedName>
</protein>
<comment type="caution">
    <text evidence="3">The sequence shown here is derived from an EMBL/GenBank/DDBJ whole genome shotgun (WGS) entry which is preliminary data.</text>
</comment>
<evidence type="ECO:0000313" key="3">
    <source>
        <dbReference type="EMBL" id="ESP88416.1"/>
    </source>
</evidence>